<dbReference type="SUPFAM" id="SSF54637">
    <property type="entry name" value="Thioesterase/thiol ester dehydrase-isomerase"/>
    <property type="match status" value="1"/>
</dbReference>
<evidence type="ECO:0000256" key="1">
    <source>
        <dbReference type="SAM" id="MobiDB-lite"/>
    </source>
</evidence>
<sequence length="349" mass="39605">APLDIDRLRAEMLSRPEQLTYDALSNIPSYLFDLSLSEYLDGDGNGNGSSTRTKPRSYNYHPQPQNPNHHPFPTYDVLPQGHHLLHFPPALPPSRLCPDGTDPYHSPGLPFERRMWAGGSIEFPGQLRQNGTPAVCAERIQDVQVRGPPGDEKVFVEVLRRYGRASRQSEQGPFELCQSEAVREVRTLVFMRKQEESAGAANALSYNAHLIHLDERYSQDVERRPGLLVHGPLCLNLLLEVLRRSCRQPRHPGESAEDVASRELTVQRIDYRNLAPLYADQEMTVCVRSPPKRKLRDGEAEQQKHDVWIENQHGGLCVKGTVLATERAMTKMERFHKSFAKRMANGEFN</sequence>
<dbReference type="PANTHER" id="PTHR28152">
    <property type="entry name" value="HYDROXYACYL-THIOESTER DEHYDRATASE TYPE 2, MITOCHONDRIAL"/>
    <property type="match status" value="1"/>
</dbReference>
<keyword evidence="3" id="KW-1185">Reference proteome</keyword>
<proteinExistence type="predicted"/>
<reference evidence="2 3" key="1">
    <citation type="submission" date="2023-01" db="EMBL/GenBank/DDBJ databases">
        <title>Analysis of 21 Apiospora genomes using comparative genomics revels a genus with tremendous synthesis potential of carbohydrate active enzymes and secondary metabolites.</title>
        <authorList>
            <person name="Sorensen T."/>
        </authorList>
    </citation>
    <scope>NUCLEOTIDE SEQUENCE [LARGE SCALE GENOMIC DNA]</scope>
    <source>
        <strain evidence="2 3">CBS 20057</strain>
    </source>
</reference>
<evidence type="ECO:0000313" key="2">
    <source>
        <dbReference type="EMBL" id="KAK8026522.1"/>
    </source>
</evidence>
<dbReference type="PANTHER" id="PTHR28152:SF1">
    <property type="entry name" value="HYDROXYACYL-THIOESTER DEHYDRATASE TYPE 2, MITOCHONDRIAL"/>
    <property type="match status" value="1"/>
</dbReference>
<dbReference type="InterPro" id="IPR029069">
    <property type="entry name" value="HotDog_dom_sf"/>
</dbReference>
<feature type="non-terminal residue" evidence="2">
    <location>
        <position position="1"/>
    </location>
</feature>
<protein>
    <submittedName>
        <fullName evidence="2">Uncharacterized protein</fullName>
    </submittedName>
</protein>
<gene>
    <name evidence="2" type="ORF">PG991_003578</name>
</gene>
<dbReference type="EMBL" id="JAQQWI010000007">
    <property type="protein sequence ID" value="KAK8026522.1"/>
    <property type="molecule type" value="Genomic_DNA"/>
</dbReference>
<accession>A0ABR1S3U6</accession>
<dbReference type="Gene3D" id="3.10.129.10">
    <property type="entry name" value="Hotdog Thioesterase"/>
    <property type="match status" value="1"/>
</dbReference>
<evidence type="ECO:0000313" key="3">
    <source>
        <dbReference type="Proteomes" id="UP001396898"/>
    </source>
</evidence>
<name>A0ABR1S3U6_9PEZI</name>
<dbReference type="Proteomes" id="UP001396898">
    <property type="component" value="Unassembled WGS sequence"/>
</dbReference>
<feature type="region of interest" description="Disordered" evidence="1">
    <location>
        <begin position="43"/>
        <end position="69"/>
    </location>
</feature>
<feature type="compositionally biased region" description="Low complexity" evidence="1">
    <location>
        <begin position="58"/>
        <end position="69"/>
    </location>
</feature>
<organism evidence="2 3">
    <name type="scientific">Apiospora marii</name>
    <dbReference type="NCBI Taxonomy" id="335849"/>
    <lineage>
        <taxon>Eukaryota</taxon>
        <taxon>Fungi</taxon>
        <taxon>Dikarya</taxon>
        <taxon>Ascomycota</taxon>
        <taxon>Pezizomycotina</taxon>
        <taxon>Sordariomycetes</taxon>
        <taxon>Xylariomycetidae</taxon>
        <taxon>Amphisphaeriales</taxon>
        <taxon>Apiosporaceae</taxon>
        <taxon>Apiospora</taxon>
    </lineage>
</organism>
<comment type="caution">
    <text evidence="2">The sequence shown here is derived from an EMBL/GenBank/DDBJ whole genome shotgun (WGS) entry which is preliminary data.</text>
</comment>
<dbReference type="InterPro" id="IPR052741">
    <property type="entry name" value="Mitochondrial_HTD2"/>
</dbReference>